<evidence type="ECO:0000256" key="5">
    <source>
        <dbReference type="ARBA" id="ARBA00023136"/>
    </source>
</evidence>
<keyword evidence="4 6" id="KW-1133">Transmembrane helix</keyword>
<dbReference type="PRINTS" id="PR00259">
    <property type="entry name" value="TMFOUR"/>
</dbReference>
<proteinExistence type="inferred from homology"/>
<accession>A0A7K4M2V2</accession>
<comment type="subcellular location">
    <subcellularLocation>
        <location evidence="1">Membrane</location>
        <topology evidence="1">Multi-pass membrane protein</topology>
    </subcellularLocation>
</comment>
<dbReference type="GO" id="GO:0005886">
    <property type="term" value="C:plasma membrane"/>
    <property type="evidence" value="ECO:0007669"/>
    <property type="project" value="TreeGrafter"/>
</dbReference>
<evidence type="ECO:0000256" key="3">
    <source>
        <dbReference type="ARBA" id="ARBA00022692"/>
    </source>
</evidence>
<keyword evidence="5 6" id="KW-0472">Membrane</keyword>
<dbReference type="PIRSF" id="PIRSF002419">
    <property type="entry name" value="Tetraspanin"/>
    <property type="match status" value="1"/>
</dbReference>
<organism evidence="7 8">
    <name type="scientific">Crypturellus undulatus</name>
    <dbReference type="NCBI Taxonomy" id="48396"/>
    <lineage>
        <taxon>Eukaryota</taxon>
        <taxon>Metazoa</taxon>
        <taxon>Chordata</taxon>
        <taxon>Craniata</taxon>
        <taxon>Vertebrata</taxon>
        <taxon>Euteleostomi</taxon>
        <taxon>Archelosauria</taxon>
        <taxon>Archosauria</taxon>
        <taxon>Dinosauria</taxon>
        <taxon>Saurischia</taxon>
        <taxon>Theropoda</taxon>
        <taxon>Coelurosauria</taxon>
        <taxon>Aves</taxon>
        <taxon>Palaeognathae</taxon>
        <taxon>Tinamiformes</taxon>
        <taxon>Tinamidae</taxon>
        <taxon>Crypturellus</taxon>
    </lineage>
</organism>
<evidence type="ECO:0000256" key="4">
    <source>
        <dbReference type="ARBA" id="ARBA00022989"/>
    </source>
</evidence>
<keyword evidence="8" id="KW-1185">Reference proteome</keyword>
<name>A0A7K4M2V2_9AVES</name>
<evidence type="ECO:0000256" key="2">
    <source>
        <dbReference type="ARBA" id="ARBA00006840"/>
    </source>
</evidence>
<keyword evidence="3 6" id="KW-0812">Transmembrane</keyword>
<comment type="similarity">
    <text evidence="2">Belongs to the tetraspanin (TM4SF) family.</text>
</comment>
<dbReference type="PANTHER" id="PTHR19282">
    <property type="entry name" value="TETRASPANIN"/>
    <property type="match status" value="1"/>
</dbReference>
<dbReference type="PANTHER" id="PTHR19282:SF527">
    <property type="entry name" value="TETRASPANIN"/>
    <property type="match status" value="1"/>
</dbReference>
<feature type="transmembrane region" description="Helical" evidence="6">
    <location>
        <begin position="29"/>
        <end position="54"/>
    </location>
</feature>
<dbReference type="AlphaFoldDB" id="A0A7K4M2V2"/>
<feature type="transmembrane region" description="Helical" evidence="6">
    <location>
        <begin position="74"/>
        <end position="98"/>
    </location>
</feature>
<evidence type="ECO:0000256" key="1">
    <source>
        <dbReference type="ARBA" id="ARBA00004141"/>
    </source>
</evidence>
<feature type="non-terminal residue" evidence="7">
    <location>
        <position position="1"/>
    </location>
</feature>
<comment type="caution">
    <text evidence="7">The sequence shown here is derived from an EMBL/GenBank/DDBJ whole genome shotgun (WGS) entry which is preliminary data.</text>
</comment>
<dbReference type="EMBL" id="VWPW01031997">
    <property type="protein sequence ID" value="NWJ11286.1"/>
    <property type="molecule type" value="Genomic_DNA"/>
</dbReference>
<sequence>LRYDSILSCDSKEKNSRIKIRDKIWTQKYFLNIFNGIFLVLSLVLLQFGFWLLYDRNNLFSMLLSSGDNQLVAYISFIFLGTGSIITFTSAMGFLGSVKEIKCLLVTVRLFTIYPTLIDICILSVINIYGQAHNQWNNRINDVISEYGNKSLAEEPVWNILNAEQHNMECYGRYNITQWEKNKNKENSTEIPCSCIKSSLKKWFCDVPGNSTYHMDCEEYLDTWFENTVLILSAINVVLLIIQVRVILRAKNGILQGLKVSSVPFG</sequence>
<reference evidence="7 8" key="1">
    <citation type="submission" date="2019-09" db="EMBL/GenBank/DDBJ databases">
        <title>Bird 10,000 Genomes (B10K) Project - Family phase.</title>
        <authorList>
            <person name="Zhang G."/>
        </authorList>
    </citation>
    <scope>NUCLEOTIDE SEQUENCE [LARGE SCALE GENOMIC DNA]</scope>
    <source>
        <strain evidence="7">B10K-MSB-37135</strain>
        <tissue evidence="7">Heart</tissue>
    </source>
</reference>
<evidence type="ECO:0000313" key="7">
    <source>
        <dbReference type="EMBL" id="NWJ11286.1"/>
    </source>
</evidence>
<evidence type="ECO:0000256" key="6">
    <source>
        <dbReference type="SAM" id="Phobius"/>
    </source>
</evidence>
<dbReference type="InterPro" id="IPR018499">
    <property type="entry name" value="Tetraspanin/Peripherin"/>
</dbReference>
<feature type="non-terminal residue" evidence="7">
    <location>
        <position position="266"/>
    </location>
</feature>
<evidence type="ECO:0000313" key="8">
    <source>
        <dbReference type="Proteomes" id="UP000534426"/>
    </source>
</evidence>
<feature type="transmembrane region" description="Helical" evidence="6">
    <location>
        <begin position="110"/>
        <end position="129"/>
    </location>
</feature>
<gene>
    <name evidence="7" type="primary">Cd82_1</name>
    <name evidence="7" type="ORF">CRYUND_R07921</name>
</gene>
<feature type="transmembrane region" description="Helical" evidence="6">
    <location>
        <begin position="229"/>
        <end position="248"/>
    </location>
</feature>
<dbReference type="InterPro" id="IPR000301">
    <property type="entry name" value="Tetraspanin_animals"/>
</dbReference>
<protein>
    <submittedName>
        <fullName evidence="7">CD82 protein</fullName>
    </submittedName>
</protein>
<dbReference type="Pfam" id="PF00335">
    <property type="entry name" value="Tetraspanin"/>
    <property type="match status" value="1"/>
</dbReference>
<dbReference type="Proteomes" id="UP000534426">
    <property type="component" value="Unassembled WGS sequence"/>
</dbReference>